<dbReference type="InterPro" id="IPR002495">
    <property type="entry name" value="Glyco_trans_8"/>
</dbReference>
<evidence type="ECO:0000256" key="2">
    <source>
        <dbReference type="ARBA" id="ARBA00006351"/>
    </source>
</evidence>
<comment type="pathway">
    <text evidence="1 4">Glycan metabolism; pectin biosynthesis.</text>
</comment>
<evidence type="ECO:0000313" key="6">
    <source>
        <dbReference type="EMBL" id="GAQ81527.1"/>
    </source>
</evidence>
<keyword evidence="6" id="KW-0808">Transferase</keyword>
<dbReference type="Proteomes" id="UP000054558">
    <property type="component" value="Unassembled WGS sequence"/>
</dbReference>
<dbReference type="AlphaFoldDB" id="A0A1Y1HYB9"/>
<proteinExistence type="inferred from homology"/>
<dbReference type="GO" id="GO:0000139">
    <property type="term" value="C:Golgi membrane"/>
    <property type="evidence" value="ECO:0007669"/>
    <property type="project" value="UniProtKB-SubCell"/>
</dbReference>
<protein>
    <recommendedName>
        <fullName evidence="4">Hexosyltransferase</fullName>
        <ecNumber evidence="4">2.4.1.-</ecNumber>
    </recommendedName>
</protein>
<keyword evidence="4" id="KW-0333">Golgi apparatus</keyword>
<sequence length="678" mass="74515">MKKALGLGGKPWSVVGLCRAAFFMLLAFTLGLQLLCLTVADFRGIGPSKQGSLGPSVGYFAAAGRLLREPIKSGLRLPVDKVPPLAVLTGAAAKAVGAVEAAGEQTAQSRTDSHGSTGQHHDIDGGTGSGQAQSGRTGVDAADSSKQVTLRKVEQDGVVSAARSDSGPDKGFPHLAAGARSVLEAPPGKARTRGTRGKDGKKVDSGDPAVLQKYLRRYVNLGKAYMAIAEEYEDADLATDFAGQLQGGCQAALLAGLRVSPPEARGCMEALKVLIVRGKEAEYDSAAVVAKLRQKLEAAEAQTKTVDLQSKLFSQMAAKAVPKGMHCLAMKLMVEHMQHPDIATRSRSADPETVGNPALHHYALFSDNVLATAVVVNSTAQAAADPSRHVFHIVTDRMNLGAMQAWFVLNPPRNMTVDIKSLDDFEWINPQYVPVLRQIEQANMRNFYFRSAMVDIESREGQDPTALANFKYRNPKYLSILNHLRFYLPKMFPHLPKVLFLDEDVVVQRDLSPLWAIPMGDNVNLAVETCGEVFHRFHTYLNFSNPLIADRFDPQGCGWAFGMNLFNLEAWRAGDYTEVYHDWQQKNIDRQLWRLGTLPPALMTFYGKTQVLDKSWHLLGLGCNPNVSIDAIEKAAVLHYNGHAKPWLELAMKQYQGYWTRHVAYWHQFLQQCNIMPP</sequence>
<gene>
    <name evidence="6" type="ORF">KFL_000830090</name>
</gene>
<dbReference type="Pfam" id="PF01501">
    <property type="entry name" value="Glyco_transf_8"/>
    <property type="match status" value="1"/>
</dbReference>
<feature type="region of interest" description="Disordered" evidence="5">
    <location>
        <begin position="102"/>
        <end position="174"/>
    </location>
</feature>
<feature type="transmembrane region" description="Helical" evidence="4">
    <location>
        <begin position="12"/>
        <end position="35"/>
    </location>
</feature>
<dbReference type="PANTHER" id="PTHR32116">
    <property type="entry name" value="GALACTURONOSYLTRANSFERASE 4-RELATED"/>
    <property type="match status" value="1"/>
</dbReference>
<comment type="similarity">
    <text evidence="2 4">Belongs to the glycosyltransferase 8 family.</text>
</comment>
<keyword evidence="7" id="KW-1185">Reference proteome</keyword>
<reference evidence="6 7" key="1">
    <citation type="journal article" date="2014" name="Nat. Commun.">
        <title>Klebsormidium flaccidum genome reveals primary factors for plant terrestrial adaptation.</title>
        <authorList>
            <person name="Hori K."/>
            <person name="Maruyama F."/>
            <person name="Fujisawa T."/>
            <person name="Togashi T."/>
            <person name="Yamamoto N."/>
            <person name="Seo M."/>
            <person name="Sato S."/>
            <person name="Yamada T."/>
            <person name="Mori H."/>
            <person name="Tajima N."/>
            <person name="Moriyama T."/>
            <person name="Ikeuchi M."/>
            <person name="Watanabe M."/>
            <person name="Wada H."/>
            <person name="Kobayashi K."/>
            <person name="Saito M."/>
            <person name="Masuda T."/>
            <person name="Sasaki-Sekimoto Y."/>
            <person name="Mashiguchi K."/>
            <person name="Awai K."/>
            <person name="Shimojima M."/>
            <person name="Masuda S."/>
            <person name="Iwai M."/>
            <person name="Nobusawa T."/>
            <person name="Narise T."/>
            <person name="Kondo S."/>
            <person name="Saito H."/>
            <person name="Sato R."/>
            <person name="Murakawa M."/>
            <person name="Ihara Y."/>
            <person name="Oshima-Yamada Y."/>
            <person name="Ohtaka K."/>
            <person name="Satoh M."/>
            <person name="Sonobe K."/>
            <person name="Ishii M."/>
            <person name="Ohtani R."/>
            <person name="Kanamori-Sato M."/>
            <person name="Honoki R."/>
            <person name="Miyazaki D."/>
            <person name="Mochizuki H."/>
            <person name="Umetsu J."/>
            <person name="Higashi K."/>
            <person name="Shibata D."/>
            <person name="Kamiya Y."/>
            <person name="Sato N."/>
            <person name="Nakamura Y."/>
            <person name="Tabata S."/>
            <person name="Ida S."/>
            <person name="Kurokawa K."/>
            <person name="Ohta H."/>
        </authorList>
    </citation>
    <scope>NUCLEOTIDE SEQUENCE [LARGE SCALE GENOMIC DNA]</scope>
    <source>
        <strain evidence="6 7">NIES-2285</strain>
    </source>
</reference>
<organism evidence="6 7">
    <name type="scientific">Klebsormidium nitens</name>
    <name type="common">Green alga</name>
    <name type="synonym">Ulothrix nitens</name>
    <dbReference type="NCBI Taxonomy" id="105231"/>
    <lineage>
        <taxon>Eukaryota</taxon>
        <taxon>Viridiplantae</taxon>
        <taxon>Streptophyta</taxon>
        <taxon>Klebsormidiophyceae</taxon>
        <taxon>Klebsormidiales</taxon>
        <taxon>Klebsormidiaceae</taxon>
        <taxon>Klebsormidium</taxon>
    </lineage>
</organism>
<keyword evidence="4" id="KW-0812">Transmembrane</keyword>
<keyword evidence="4" id="KW-1133">Transmembrane helix</keyword>
<dbReference type="GO" id="GO:0047262">
    <property type="term" value="F:polygalacturonate 4-alpha-galacturonosyltransferase activity"/>
    <property type="evidence" value="ECO:0007669"/>
    <property type="project" value="InterPro"/>
</dbReference>
<dbReference type="InterPro" id="IPR029993">
    <property type="entry name" value="GAUT"/>
</dbReference>
<keyword evidence="3 4" id="KW-0328">Glycosyltransferase</keyword>
<dbReference type="InterPro" id="IPR029044">
    <property type="entry name" value="Nucleotide-diphossugar_trans"/>
</dbReference>
<dbReference type="EMBL" id="DF237032">
    <property type="protein sequence ID" value="GAQ81527.1"/>
    <property type="molecule type" value="Genomic_DNA"/>
</dbReference>
<dbReference type="Gene3D" id="3.90.550.10">
    <property type="entry name" value="Spore Coat Polysaccharide Biosynthesis Protein SpsA, Chain A"/>
    <property type="match status" value="1"/>
</dbReference>
<dbReference type="GO" id="GO:0071555">
    <property type="term" value="P:cell wall organization"/>
    <property type="evidence" value="ECO:0007669"/>
    <property type="project" value="UniProtKB-KW"/>
</dbReference>
<keyword evidence="4" id="KW-0472">Membrane</keyword>
<dbReference type="SUPFAM" id="SSF53448">
    <property type="entry name" value="Nucleotide-diphospho-sugar transferases"/>
    <property type="match status" value="1"/>
</dbReference>
<dbReference type="STRING" id="105231.A0A1Y1HYB9"/>
<feature type="region of interest" description="Disordered" evidence="5">
    <location>
        <begin position="186"/>
        <end position="205"/>
    </location>
</feature>
<comment type="subcellular location">
    <subcellularLocation>
        <location evidence="4">Golgi apparatus membrane</location>
        <topology evidence="4">Single-pass type II membrane protein</topology>
    </subcellularLocation>
</comment>
<evidence type="ECO:0000256" key="3">
    <source>
        <dbReference type="ARBA" id="ARBA00022676"/>
    </source>
</evidence>
<keyword evidence="4" id="KW-0961">Cell wall biogenesis/degradation</keyword>
<dbReference type="EC" id="2.4.1.-" evidence="4"/>
<feature type="compositionally biased region" description="Basic and acidic residues" evidence="5">
    <location>
        <begin position="196"/>
        <end position="205"/>
    </location>
</feature>
<dbReference type="PANTHER" id="PTHR32116:SF4">
    <property type="entry name" value="POLYGALACTURONATE 4-ALPHA-GALACTURONOSYLTRANSFERASE"/>
    <property type="match status" value="1"/>
</dbReference>
<evidence type="ECO:0000256" key="1">
    <source>
        <dbReference type="ARBA" id="ARBA00004877"/>
    </source>
</evidence>
<accession>A0A1Y1HYB9</accession>
<name>A0A1Y1HYB9_KLENI</name>
<dbReference type="CDD" id="cd06429">
    <property type="entry name" value="GT8_like_1"/>
    <property type="match status" value="1"/>
</dbReference>
<dbReference type="UniPathway" id="UPA00845"/>
<evidence type="ECO:0000313" key="7">
    <source>
        <dbReference type="Proteomes" id="UP000054558"/>
    </source>
</evidence>
<evidence type="ECO:0000256" key="4">
    <source>
        <dbReference type="RuleBase" id="RU362027"/>
    </source>
</evidence>
<dbReference type="GO" id="GO:0045489">
    <property type="term" value="P:pectin biosynthetic process"/>
    <property type="evidence" value="ECO:0007669"/>
    <property type="project" value="UniProtKB-UniPathway"/>
</dbReference>
<dbReference type="OrthoDB" id="411524at2759"/>
<dbReference type="OMA" id="WNARHED"/>
<evidence type="ECO:0000256" key="5">
    <source>
        <dbReference type="SAM" id="MobiDB-lite"/>
    </source>
</evidence>